<evidence type="ECO:0000256" key="5">
    <source>
        <dbReference type="ARBA" id="ARBA00022692"/>
    </source>
</evidence>
<reference evidence="10 11" key="1">
    <citation type="submission" date="2020-02" db="EMBL/GenBank/DDBJ databases">
        <title>Draft genome sequence of Lactococcus sp. Hs20B0-1.</title>
        <authorList>
            <person name="Noda S."/>
            <person name="Yuki M."/>
            <person name="Ohkuma M."/>
        </authorList>
    </citation>
    <scope>NUCLEOTIDE SEQUENCE [LARGE SCALE GENOMIC DNA]</scope>
    <source>
        <strain evidence="10 11">Hs20B0-1</strain>
    </source>
</reference>
<feature type="transmembrane region" description="Helical" evidence="8">
    <location>
        <begin position="407"/>
        <end position="425"/>
    </location>
</feature>
<dbReference type="Pfam" id="PF07690">
    <property type="entry name" value="MFS_1"/>
    <property type="match status" value="1"/>
</dbReference>
<dbReference type="GO" id="GO:0022857">
    <property type="term" value="F:transmembrane transporter activity"/>
    <property type="evidence" value="ECO:0007669"/>
    <property type="project" value="InterPro"/>
</dbReference>
<dbReference type="InterPro" id="IPR036259">
    <property type="entry name" value="MFS_trans_sf"/>
</dbReference>
<dbReference type="EMBL" id="BLLH01000002">
    <property type="protein sequence ID" value="GFH40085.1"/>
    <property type="molecule type" value="Genomic_DNA"/>
</dbReference>
<dbReference type="PRINTS" id="PR01036">
    <property type="entry name" value="TCRTETB"/>
</dbReference>
<evidence type="ECO:0000256" key="4">
    <source>
        <dbReference type="ARBA" id="ARBA00022475"/>
    </source>
</evidence>
<dbReference type="RefSeq" id="WP_172355301.1">
    <property type="nucleotide sequence ID" value="NZ_BLLH01000002.1"/>
</dbReference>
<dbReference type="GO" id="GO:0005886">
    <property type="term" value="C:plasma membrane"/>
    <property type="evidence" value="ECO:0007669"/>
    <property type="project" value="UniProtKB-SubCell"/>
</dbReference>
<dbReference type="PANTHER" id="PTHR42718:SF9">
    <property type="entry name" value="MAJOR FACILITATOR SUPERFAMILY MULTIDRUG TRANSPORTER MFSC"/>
    <property type="match status" value="1"/>
</dbReference>
<feature type="transmembrane region" description="Helical" evidence="8">
    <location>
        <begin position="142"/>
        <end position="164"/>
    </location>
</feature>
<feature type="domain" description="Major facilitator superfamily (MFS) profile" evidence="9">
    <location>
        <begin position="18"/>
        <end position="468"/>
    </location>
</feature>
<keyword evidence="3" id="KW-0813">Transport</keyword>
<dbReference type="NCBIfam" id="TIGR00711">
    <property type="entry name" value="efflux_EmrB"/>
    <property type="match status" value="1"/>
</dbReference>
<dbReference type="AlphaFoldDB" id="A0A6A0B5U6"/>
<proteinExistence type="inferred from homology"/>
<comment type="similarity">
    <text evidence="2">Belongs to the major facilitator superfamily. EmrB family.</text>
</comment>
<feature type="transmembrane region" description="Helical" evidence="8">
    <location>
        <begin position="84"/>
        <end position="103"/>
    </location>
</feature>
<evidence type="ECO:0000259" key="9">
    <source>
        <dbReference type="PROSITE" id="PS50850"/>
    </source>
</evidence>
<keyword evidence="11" id="KW-1185">Reference proteome</keyword>
<keyword evidence="7 8" id="KW-0472">Membrane</keyword>
<keyword evidence="6 8" id="KW-1133">Transmembrane helix</keyword>
<feature type="transmembrane region" description="Helical" evidence="8">
    <location>
        <begin position="20"/>
        <end position="40"/>
    </location>
</feature>
<evidence type="ECO:0000313" key="11">
    <source>
        <dbReference type="Proteomes" id="UP000475928"/>
    </source>
</evidence>
<feature type="transmembrane region" description="Helical" evidence="8">
    <location>
        <begin position="236"/>
        <end position="254"/>
    </location>
</feature>
<organism evidence="10 11">
    <name type="scientific">Pseudolactococcus insecticola</name>
    <dbReference type="NCBI Taxonomy" id="2709158"/>
    <lineage>
        <taxon>Bacteria</taxon>
        <taxon>Bacillati</taxon>
        <taxon>Bacillota</taxon>
        <taxon>Bacilli</taxon>
        <taxon>Lactobacillales</taxon>
        <taxon>Streptococcaceae</taxon>
        <taxon>Pseudolactococcus</taxon>
    </lineage>
</organism>
<feature type="transmembrane region" description="Helical" evidence="8">
    <location>
        <begin position="204"/>
        <end position="224"/>
    </location>
</feature>
<evidence type="ECO:0000256" key="1">
    <source>
        <dbReference type="ARBA" id="ARBA00004651"/>
    </source>
</evidence>
<gene>
    <name evidence="10" type="ORF">Hs20B_04830</name>
</gene>
<comment type="subcellular location">
    <subcellularLocation>
        <location evidence="1">Cell membrane</location>
        <topology evidence="1">Multi-pass membrane protein</topology>
    </subcellularLocation>
</comment>
<evidence type="ECO:0000256" key="2">
    <source>
        <dbReference type="ARBA" id="ARBA00008537"/>
    </source>
</evidence>
<dbReference type="InterPro" id="IPR020846">
    <property type="entry name" value="MFS_dom"/>
</dbReference>
<dbReference type="InterPro" id="IPR011701">
    <property type="entry name" value="MFS"/>
</dbReference>
<feature type="transmembrane region" description="Helical" evidence="8">
    <location>
        <begin position="170"/>
        <end position="189"/>
    </location>
</feature>
<evidence type="ECO:0000256" key="6">
    <source>
        <dbReference type="ARBA" id="ARBA00022989"/>
    </source>
</evidence>
<evidence type="ECO:0000256" key="3">
    <source>
        <dbReference type="ARBA" id="ARBA00022448"/>
    </source>
</evidence>
<dbReference type="Proteomes" id="UP000475928">
    <property type="component" value="Unassembled WGS sequence"/>
</dbReference>
<feature type="transmembrane region" description="Helical" evidence="8">
    <location>
        <begin position="274"/>
        <end position="299"/>
    </location>
</feature>
<feature type="transmembrane region" description="Helical" evidence="8">
    <location>
        <begin position="52"/>
        <end position="72"/>
    </location>
</feature>
<feature type="transmembrane region" description="Helical" evidence="8">
    <location>
        <begin position="364"/>
        <end position="386"/>
    </location>
</feature>
<dbReference type="SUPFAM" id="SSF103473">
    <property type="entry name" value="MFS general substrate transporter"/>
    <property type="match status" value="1"/>
</dbReference>
<evidence type="ECO:0000256" key="7">
    <source>
        <dbReference type="ARBA" id="ARBA00023136"/>
    </source>
</evidence>
<name>A0A6A0B5U6_9LACT</name>
<dbReference type="CDD" id="cd17503">
    <property type="entry name" value="MFS_LmrB_MDR_like"/>
    <property type="match status" value="1"/>
</dbReference>
<feature type="transmembrane region" description="Helical" evidence="8">
    <location>
        <begin position="335"/>
        <end position="358"/>
    </location>
</feature>
<accession>A0A6A0B5U6</accession>
<feature type="transmembrane region" description="Helical" evidence="8">
    <location>
        <begin position="305"/>
        <end position="323"/>
    </location>
</feature>
<keyword evidence="4" id="KW-1003">Cell membrane</keyword>
<comment type="caution">
    <text evidence="10">The sequence shown here is derived from an EMBL/GenBank/DDBJ whole genome shotgun (WGS) entry which is preliminary data.</text>
</comment>
<protein>
    <submittedName>
        <fullName evidence="10">MFS transporter</fullName>
    </submittedName>
</protein>
<evidence type="ECO:0000313" key="10">
    <source>
        <dbReference type="EMBL" id="GFH40085.1"/>
    </source>
</evidence>
<sequence length="472" mass="50197">MSKPQKSTEQIPKSVINTAWILVIGAIMPMLDSTMVNISIEKLNQDFATSLSTIQWVITGFVLTTAIAVPIAGWLVQKYNGKRIFLYAEILFMVSSLLSGLAWNVESLIAFRLIQGFASGLIVTLITTLLVEVAGAEFMGRIMAIVGVPIVLGPILGPVIGGFIVQSLTWRYIFFINLPFGLIAVYLIIKKLPDFVPTQPDSKLDFIGISLLGLSSSAIIYGISAGSTQSSFFNTSTVSFVGIGLALLLTYVIYASRVGKKAILPLTLFKSKSFTGISIGLFLTGIATNGPMMLLPLFFQNVRGFSVINAALIMIPQGVGMLLARPTIGKLVDKIGARVVVLTSLAITVIGTLPFLFFDKSSNLVLIGVFLLIRGAGIGGISIPMMADAYTGLEKSEIAQASVGTRIVQNLGGSFGSAVLATVVSSSMSGQKPSVPLLTTAYQNGFLVALIVSLVIILPSFLLTNKIKKSAD</sequence>
<feature type="transmembrane region" description="Helical" evidence="8">
    <location>
        <begin position="445"/>
        <end position="464"/>
    </location>
</feature>
<dbReference type="PANTHER" id="PTHR42718">
    <property type="entry name" value="MAJOR FACILITATOR SUPERFAMILY MULTIDRUG TRANSPORTER MFSC"/>
    <property type="match status" value="1"/>
</dbReference>
<keyword evidence="5 8" id="KW-0812">Transmembrane</keyword>
<feature type="transmembrane region" description="Helical" evidence="8">
    <location>
        <begin position="109"/>
        <end position="130"/>
    </location>
</feature>
<dbReference type="PROSITE" id="PS50850">
    <property type="entry name" value="MFS"/>
    <property type="match status" value="1"/>
</dbReference>
<dbReference type="Gene3D" id="1.20.1250.20">
    <property type="entry name" value="MFS general substrate transporter like domains"/>
    <property type="match status" value="2"/>
</dbReference>
<evidence type="ECO:0000256" key="8">
    <source>
        <dbReference type="SAM" id="Phobius"/>
    </source>
</evidence>
<dbReference type="InterPro" id="IPR004638">
    <property type="entry name" value="EmrB-like"/>
</dbReference>